<dbReference type="Gene3D" id="3.30.710.10">
    <property type="entry name" value="Potassium Channel Kv1.1, Chain A"/>
    <property type="match status" value="1"/>
</dbReference>
<dbReference type="AlphaFoldDB" id="A0AAW0A9S2"/>
<feature type="domain" description="BTB" evidence="1">
    <location>
        <begin position="26"/>
        <end position="97"/>
    </location>
</feature>
<dbReference type="Pfam" id="PF00651">
    <property type="entry name" value="BTB"/>
    <property type="match status" value="1"/>
</dbReference>
<name>A0AAW0A9S2_9AGAR</name>
<dbReference type="InterPro" id="IPR000210">
    <property type="entry name" value="BTB/POZ_dom"/>
</dbReference>
<dbReference type="InterPro" id="IPR011333">
    <property type="entry name" value="SKP1/BTB/POZ_sf"/>
</dbReference>
<gene>
    <name evidence="2" type="ORF">R3P38DRAFT_2729148</name>
</gene>
<evidence type="ECO:0000313" key="2">
    <source>
        <dbReference type="EMBL" id="KAK7005847.1"/>
    </source>
</evidence>
<reference evidence="2 3" key="1">
    <citation type="journal article" date="2024" name="J Genomics">
        <title>Draft genome sequencing and assembly of Favolaschia claudopus CIRM-BRFM 2984 isolated from oak limbs.</title>
        <authorList>
            <person name="Navarro D."/>
            <person name="Drula E."/>
            <person name="Chaduli D."/>
            <person name="Cazenave R."/>
            <person name="Ahrendt S."/>
            <person name="Wang J."/>
            <person name="Lipzen A."/>
            <person name="Daum C."/>
            <person name="Barry K."/>
            <person name="Grigoriev I.V."/>
            <person name="Favel A."/>
            <person name="Rosso M.N."/>
            <person name="Martin F."/>
        </authorList>
    </citation>
    <scope>NUCLEOTIDE SEQUENCE [LARGE SCALE GENOMIC DNA]</scope>
    <source>
        <strain evidence="2 3">CIRM-BRFM 2984</strain>
    </source>
</reference>
<dbReference type="SUPFAM" id="SSF54695">
    <property type="entry name" value="POZ domain"/>
    <property type="match status" value="1"/>
</dbReference>
<dbReference type="EMBL" id="JAWWNJ010000077">
    <property type="protein sequence ID" value="KAK7005847.1"/>
    <property type="molecule type" value="Genomic_DNA"/>
</dbReference>
<protein>
    <recommendedName>
        <fullName evidence="1">BTB domain-containing protein</fullName>
    </recommendedName>
</protein>
<dbReference type="PROSITE" id="PS50097">
    <property type="entry name" value="BTB"/>
    <property type="match status" value="1"/>
</dbReference>
<evidence type="ECO:0000313" key="3">
    <source>
        <dbReference type="Proteomes" id="UP001362999"/>
    </source>
</evidence>
<sequence>MTVGIRLLYRRYGLRPRDSDFYIEDGNIVLVADSEKDNCAVLFRLHKSILMKHSTVFADMFSMPSPPNVEKYDDVPLVRMAGDDADALRDFMKLLYNPECISTIFNANDFTTKLLGPCKMARKYQVDWIRNMAVECLQNSWPSTVLGWREFAEEENAQVMRAIQGDPDPRWDDPTSPPRVLPEPVSSILLARECDVTAVLPLAFLDLLQRLPEPHPMDQYDEYYKKADLNLLPADDWRRLFRARERMAAWFRYYPSSPPYDLRPCLSGKSCEATVHRIWLKFGNQLGVCGDILRISLEHEMEKMCAACKSRLEAEVGTLQGEFLRELPNFFC</sequence>
<keyword evidence="3" id="KW-1185">Reference proteome</keyword>
<evidence type="ECO:0000259" key="1">
    <source>
        <dbReference type="PROSITE" id="PS50097"/>
    </source>
</evidence>
<dbReference type="Proteomes" id="UP001362999">
    <property type="component" value="Unassembled WGS sequence"/>
</dbReference>
<dbReference type="CDD" id="cd18186">
    <property type="entry name" value="BTB_POZ_ZBTB_KLHL-like"/>
    <property type="match status" value="1"/>
</dbReference>
<proteinExistence type="predicted"/>
<organism evidence="2 3">
    <name type="scientific">Favolaschia claudopus</name>
    <dbReference type="NCBI Taxonomy" id="2862362"/>
    <lineage>
        <taxon>Eukaryota</taxon>
        <taxon>Fungi</taxon>
        <taxon>Dikarya</taxon>
        <taxon>Basidiomycota</taxon>
        <taxon>Agaricomycotina</taxon>
        <taxon>Agaricomycetes</taxon>
        <taxon>Agaricomycetidae</taxon>
        <taxon>Agaricales</taxon>
        <taxon>Marasmiineae</taxon>
        <taxon>Mycenaceae</taxon>
        <taxon>Favolaschia</taxon>
    </lineage>
</organism>
<accession>A0AAW0A9S2</accession>
<comment type="caution">
    <text evidence="2">The sequence shown here is derived from an EMBL/GenBank/DDBJ whole genome shotgun (WGS) entry which is preliminary data.</text>
</comment>